<dbReference type="GO" id="GO:0005886">
    <property type="term" value="C:plasma membrane"/>
    <property type="evidence" value="ECO:0007669"/>
    <property type="project" value="UniProtKB-SubCell"/>
</dbReference>
<evidence type="ECO:0000256" key="6">
    <source>
        <dbReference type="ARBA" id="ARBA00022737"/>
    </source>
</evidence>
<keyword evidence="7" id="KW-0547">Nucleotide-binding</keyword>
<evidence type="ECO:0000256" key="3">
    <source>
        <dbReference type="ARBA" id="ARBA00022448"/>
    </source>
</evidence>
<dbReference type="Gene3D" id="3.40.50.300">
    <property type="entry name" value="P-loop containing nucleotide triphosphate hydrolases"/>
    <property type="match status" value="2"/>
</dbReference>
<evidence type="ECO:0000256" key="8">
    <source>
        <dbReference type="ARBA" id="ARBA00022840"/>
    </source>
</evidence>
<keyword evidence="9" id="KW-1278">Translocase</keyword>
<dbReference type="OrthoDB" id="9805029at2"/>
<evidence type="ECO:0000256" key="10">
    <source>
        <dbReference type="ARBA" id="ARBA00023136"/>
    </source>
</evidence>
<evidence type="ECO:0000256" key="2">
    <source>
        <dbReference type="ARBA" id="ARBA00005417"/>
    </source>
</evidence>
<comment type="caution">
    <text evidence="12">The sequence shown here is derived from an EMBL/GenBank/DDBJ whole genome shotgun (WGS) entry which is preliminary data.</text>
</comment>
<accession>A0A1I4QF59</accession>
<evidence type="ECO:0000313" key="12">
    <source>
        <dbReference type="EMBL" id="PKR90734.1"/>
    </source>
</evidence>
<dbReference type="CDD" id="cd03215">
    <property type="entry name" value="ABC_Carb_Monos_II"/>
    <property type="match status" value="1"/>
</dbReference>
<dbReference type="FunFam" id="3.40.50.300:FF:000127">
    <property type="entry name" value="Ribose import ATP-binding protein RbsA"/>
    <property type="match status" value="1"/>
</dbReference>
<dbReference type="GO" id="GO:0005524">
    <property type="term" value="F:ATP binding"/>
    <property type="evidence" value="ECO:0007669"/>
    <property type="project" value="UniProtKB-KW"/>
</dbReference>
<dbReference type="AlphaFoldDB" id="A0A1I4QF59"/>
<dbReference type="EMBL" id="PJNW01000002">
    <property type="protein sequence ID" value="PKR90734.1"/>
    <property type="molecule type" value="Genomic_DNA"/>
</dbReference>
<dbReference type="GO" id="GO:0016887">
    <property type="term" value="F:ATP hydrolysis activity"/>
    <property type="evidence" value="ECO:0007669"/>
    <property type="project" value="InterPro"/>
</dbReference>
<evidence type="ECO:0000256" key="7">
    <source>
        <dbReference type="ARBA" id="ARBA00022741"/>
    </source>
</evidence>
<proteinExistence type="inferred from homology"/>
<dbReference type="InterPro" id="IPR050107">
    <property type="entry name" value="ABC_carbohydrate_import_ATPase"/>
</dbReference>
<evidence type="ECO:0000256" key="5">
    <source>
        <dbReference type="ARBA" id="ARBA00022597"/>
    </source>
</evidence>
<dbReference type="InterPro" id="IPR027417">
    <property type="entry name" value="P-loop_NTPase"/>
</dbReference>
<gene>
    <name evidence="12" type="ORF">CXZ10_05080</name>
</gene>
<evidence type="ECO:0000259" key="11">
    <source>
        <dbReference type="PROSITE" id="PS50893"/>
    </source>
</evidence>
<keyword evidence="13" id="KW-1185">Reference proteome</keyword>
<evidence type="ECO:0000256" key="9">
    <source>
        <dbReference type="ARBA" id="ARBA00022967"/>
    </source>
</evidence>
<keyword evidence="5" id="KW-0762">Sugar transport</keyword>
<keyword evidence="8" id="KW-0067">ATP-binding</keyword>
<comment type="subcellular location">
    <subcellularLocation>
        <location evidence="1">Cell membrane</location>
        <topology evidence="1">Peripheral membrane protein</topology>
    </subcellularLocation>
</comment>
<name>A0A1I4QF59_9HYPH</name>
<dbReference type="Pfam" id="PF00005">
    <property type="entry name" value="ABC_tran"/>
    <property type="match status" value="2"/>
</dbReference>
<feature type="domain" description="ABC transporter" evidence="11">
    <location>
        <begin position="252"/>
        <end position="495"/>
    </location>
</feature>
<comment type="similarity">
    <text evidence="2">Belongs to the ABC transporter superfamily.</text>
</comment>
<dbReference type="InterPro" id="IPR003593">
    <property type="entry name" value="AAA+_ATPase"/>
</dbReference>
<dbReference type="SMART" id="SM00382">
    <property type="entry name" value="AAA"/>
    <property type="match status" value="2"/>
</dbReference>
<evidence type="ECO:0000256" key="4">
    <source>
        <dbReference type="ARBA" id="ARBA00022475"/>
    </source>
</evidence>
<reference evidence="12 13" key="1">
    <citation type="submission" date="2017-12" db="EMBL/GenBank/DDBJ databases">
        <title>Anaerobic carbon monoxide metabolism by Pleomorphomonas carboxyditropha sp. nov., a new mesophilic hydrogenogenic carboxidotroph.</title>
        <authorList>
            <person name="Esquivel-Elizondo S."/>
            <person name="Krajmalnik-Brown R."/>
        </authorList>
    </citation>
    <scope>NUCLEOTIDE SEQUENCE [LARGE SCALE GENOMIC DNA]</scope>
    <source>
        <strain evidence="12 13">R5-392</strain>
    </source>
</reference>
<protein>
    <submittedName>
        <fullName evidence="12">Ribonucleotide-diphosphate reductase subunit alpha</fullName>
    </submittedName>
</protein>
<organism evidence="12 13">
    <name type="scientific">Pleomorphomonas diazotrophica</name>
    <dbReference type="NCBI Taxonomy" id="1166257"/>
    <lineage>
        <taxon>Bacteria</taxon>
        <taxon>Pseudomonadati</taxon>
        <taxon>Pseudomonadota</taxon>
        <taxon>Alphaproteobacteria</taxon>
        <taxon>Hyphomicrobiales</taxon>
        <taxon>Pleomorphomonadaceae</taxon>
        <taxon>Pleomorphomonas</taxon>
    </lineage>
</organism>
<dbReference type="PROSITE" id="PS00211">
    <property type="entry name" value="ABC_TRANSPORTER_1"/>
    <property type="match status" value="1"/>
</dbReference>
<dbReference type="PROSITE" id="PS50893">
    <property type="entry name" value="ABC_TRANSPORTER_2"/>
    <property type="match status" value="2"/>
</dbReference>
<evidence type="ECO:0000313" key="13">
    <source>
        <dbReference type="Proteomes" id="UP000233491"/>
    </source>
</evidence>
<dbReference type="InterPro" id="IPR003439">
    <property type="entry name" value="ABC_transporter-like_ATP-bd"/>
</dbReference>
<feature type="domain" description="ABC transporter" evidence="11">
    <location>
        <begin position="2"/>
        <end position="238"/>
    </location>
</feature>
<sequence>MLEMKHITKRFPGIVALNDVSLSLKRGEVHALVGENGAGKSTLMKILSGVYQADEGELLIDGEAVHPTRTRESEKLGINIIFQEFSLVPDLNAYENVFLGREIRTKLGTLDRRTMRRMAREALDRLDMHFPLDCPVAELTVAEQQSVEIVKATIFKCNFLVLDEPTATLTPREVKKLFEVIERLKALGVGCFFISHHLEEIFEIADTVSVLRDGCHVHTGPVAGCTQDELISKMVGREVTQAFPPKRGTADDAEPPIMEVRKLRFPGSDDISFEVRRGEILGVAGLVGAKRTESFLALIGRDASIEKEVLFQGKPIELRSPHEALSHGIGYLPEDRKRTGLFLPFSIRSNIVISTLNRLTNKLGMVLPREEKVLSDRFIQRMRIRTTSDLKTVSELSGGNQQKVIIARWLASNCKLLIFDEPTRGIDVGAKAEIYVMLQELAAQGLGVVVISSDLPEVIGLCDRVLVMRYGSIRATLTGADINSEKIMLYASGGENG</sequence>
<dbReference type="RefSeq" id="WP_101287997.1">
    <property type="nucleotide sequence ID" value="NZ_FOUQ01000001.1"/>
</dbReference>
<keyword evidence="4" id="KW-1003">Cell membrane</keyword>
<keyword evidence="10" id="KW-0472">Membrane</keyword>
<dbReference type="PANTHER" id="PTHR43790:SF9">
    <property type="entry name" value="GALACTOFURANOSE TRANSPORTER ATP-BINDING PROTEIN YTFR"/>
    <property type="match status" value="1"/>
</dbReference>
<dbReference type="CDD" id="cd03216">
    <property type="entry name" value="ABC_Carb_Monos_I"/>
    <property type="match status" value="1"/>
</dbReference>
<dbReference type="InterPro" id="IPR017871">
    <property type="entry name" value="ABC_transporter-like_CS"/>
</dbReference>
<evidence type="ECO:0000256" key="1">
    <source>
        <dbReference type="ARBA" id="ARBA00004202"/>
    </source>
</evidence>
<dbReference type="Proteomes" id="UP000233491">
    <property type="component" value="Unassembled WGS sequence"/>
</dbReference>
<dbReference type="SUPFAM" id="SSF52540">
    <property type="entry name" value="P-loop containing nucleoside triphosphate hydrolases"/>
    <property type="match status" value="2"/>
</dbReference>
<keyword evidence="6" id="KW-0677">Repeat</keyword>
<keyword evidence="3" id="KW-0813">Transport</keyword>
<dbReference type="PANTHER" id="PTHR43790">
    <property type="entry name" value="CARBOHYDRATE TRANSPORT ATP-BINDING PROTEIN MG119-RELATED"/>
    <property type="match status" value="1"/>
</dbReference>